<dbReference type="Proteomes" id="UP000579153">
    <property type="component" value="Unassembled WGS sequence"/>
</dbReference>
<keyword evidence="2" id="KW-1185">Reference proteome</keyword>
<evidence type="ECO:0000313" key="2">
    <source>
        <dbReference type="Proteomes" id="UP000579153"/>
    </source>
</evidence>
<organism evidence="1 2">
    <name type="scientific">Nonomuraea jabiensis</name>
    <dbReference type="NCBI Taxonomy" id="882448"/>
    <lineage>
        <taxon>Bacteria</taxon>
        <taxon>Bacillati</taxon>
        <taxon>Actinomycetota</taxon>
        <taxon>Actinomycetes</taxon>
        <taxon>Streptosporangiales</taxon>
        <taxon>Streptosporangiaceae</taxon>
        <taxon>Nonomuraea</taxon>
    </lineage>
</organism>
<reference evidence="1 2" key="1">
    <citation type="submission" date="2020-08" db="EMBL/GenBank/DDBJ databases">
        <title>Sequencing the genomes of 1000 actinobacteria strains.</title>
        <authorList>
            <person name="Klenk H.-P."/>
        </authorList>
    </citation>
    <scope>NUCLEOTIDE SEQUENCE [LARGE SCALE GENOMIC DNA]</scope>
    <source>
        <strain evidence="1 2">DSM 45507</strain>
    </source>
</reference>
<dbReference type="RefSeq" id="WP_281398316.1">
    <property type="nucleotide sequence ID" value="NZ_JACHMB010000001.1"/>
</dbReference>
<gene>
    <name evidence="1" type="ORF">HD596_008992</name>
</gene>
<evidence type="ECO:0000313" key="1">
    <source>
        <dbReference type="EMBL" id="MBB5782236.1"/>
    </source>
</evidence>
<sequence>MRFAGMLCERQVFGFEAGDLGVEEAVVLAGGLEPVAAATC</sequence>
<accession>A0A7W9GEH5</accession>
<dbReference type="EMBL" id="JACHMB010000001">
    <property type="protein sequence ID" value="MBB5782236.1"/>
    <property type="molecule type" value="Genomic_DNA"/>
</dbReference>
<dbReference type="AlphaFoldDB" id="A0A7W9GEH5"/>
<name>A0A7W9GEH5_9ACTN</name>
<comment type="caution">
    <text evidence="1">The sequence shown here is derived from an EMBL/GenBank/DDBJ whole genome shotgun (WGS) entry which is preliminary data.</text>
</comment>
<protein>
    <submittedName>
        <fullName evidence="1">Uncharacterized protein</fullName>
    </submittedName>
</protein>
<proteinExistence type="predicted"/>